<keyword evidence="2" id="KW-1185">Reference proteome</keyword>
<name>A0AAD1DN54_CHRNA</name>
<organism evidence="1 2">
    <name type="scientific">Chryseobacterium nakagawai</name>
    <dbReference type="NCBI Taxonomy" id="1241982"/>
    <lineage>
        <taxon>Bacteria</taxon>
        <taxon>Pseudomonadati</taxon>
        <taxon>Bacteroidota</taxon>
        <taxon>Flavobacteriia</taxon>
        <taxon>Flavobacteriales</taxon>
        <taxon>Weeksellaceae</taxon>
        <taxon>Chryseobacterium group</taxon>
        <taxon>Chryseobacterium</taxon>
    </lineage>
</organism>
<evidence type="ECO:0008006" key="3">
    <source>
        <dbReference type="Google" id="ProtNLM"/>
    </source>
</evidence>
<protein>
    <recommendedName>
        <fullName evidence="3">Immunity protein 26 of polymorphic toxin system</fullName>
    </recommendedName>
</protein>
<dbReference type="InterPro" id="IPR029278">
    <property type="entry name" value="Imm26"/>
</dbReference>
<accession>A0AAD1DN54</accession>
<reference evidence="1 2" key="1">
    <citation type="submission" date="2018-11" db="EMBL/GenBank/DDBJ databases">
        <title>Proposal to divide the Flavobacteriaceae and reorganize its genera based on Amino Acid Identity values calculated from whole genome sequences.</title>
        <authorList>
            <person name="Nicholson A.C."/>
            <person name="Gulvik C.A."/>
            <person name="Whitney A.M."/>
            <person name="Humrighouse B.W."/>
            <person name="Bell M."/>
            <person name="Holmes B."/>
            <person name="Steigerwalt A.G."/>
            <person name="Villarma A."/>
            <person name="Sheth M."/>
            <person name="Batra D."/>
            <person name="Pryor J."/>
            <person name="Bernardet J.-F."/>
            <person name="Hugo C."/>
            <person name="Kampfer P."/>
            <person name="Newman J."/>
            <person name="McQuiston J.R."/>
        </authorList>
    </citation>
    <scope>NUCLEOTIDE SEQUENCE [LARGE SCALE GENOMIC DNA]</scope>
    <source>
        <strain evidence="1 2">G0041</strain>
    </source>
</reference>
<dbReference type="AlphaFoldDB" id="A0AAD1DN54"/>
<dbReference type="EMBL" id="CP033923">
    <property type="protein sequence ID" value="AZA89267.1"/>
    <property type="molecule type" value="Genomic_DNA"/>
</dbReference>
<sequence>MSIIMNKKLKVGDIFFLQLNDSKKYIFGRILFDVKKQYHKKIDSKIFSESYMPYLMMFYRECQLVELYDGLYDQSNSYDNTSKIIIPRVLTQAIDSKWNILNWGIIKNEPVDYTKVEFPEHLNIMSNIVKLDRGEISIKTNLNIKDNMIDNFNSEMYVPATIAYASLDFQNKREFIPEDARWPEYIKNGDLLYHPELRTKIYTELNIDPNKSYYELSKEMGFDLERFY</sequence>
<dbReference type="Pfam" id="PF15428">
    <property type="entry name" value="Imm26"/>
    <property type="match status" value="1"/>
</dbReference>
<dbReference type="KEGG" id="cnk:EG343_00775"/>
<dbReference type="Proteomes" id="UP000278288">
    <property type="component" value="Chromosome"/>
</dbReference>
<evidence type="ECO:0000313" key="2">
    <source>
        <dbReference type="Proteomes" id="UP000278288"/>
    </source>
</evidence>
<proteinExistence type="predicted"/>
<gene>
    <name evidence="1" type="ORF">EG343_00775</name>
</gene>
<evidence type="ECO:0000313" key="1">
    <source>
        <dbReference type="EMBL" id="AZA89267.1"/>
    </source>
</evidence>